<proteinExistence type="predicted"/>
<evidence type="ECO:0000256" key="1">
    <source>
        <dbReference type="SAM" id="Phobius"/>
    </source>
</evidence>
<sequence>MADPDRQLRRLRMLCIVTFLPAFPLCLAHGIASEGIAPAIGILPMAFSAALSCFLLWRMRKDRAAAAKAFNHHAHHRGIDAEDASDEEDGGLVLVAKSAPALSFFVFLADLILALSILTALVFTWVDVSINRNQWRSYWPKTQHGDMAMLAAYGTIPLMVNL</sequence>
<organism evidence="3 4">
    <name type="scientific">Lasiosphaeria miniovina</name>
    <dbReference type="NCBI Taxonomy" id="1954250"/>
    <lineage>
        <taxon>Eukaryota</taxon>
        <taxon>Fungi</taxon>
        <taxon>Dikarya</taxon>
        <taxon>Ascomycota</taxon>
        <taxon>Pezizomycotina</taxon>
        <taxon>Sordariomycetes</taxon>
        <taxon>Sordariomycetidae</taxon>
        <taxon>Sordariales</taxon>
        <taxon>Lasiosphaeriaceae</taxon>
        <taxon>Lasiosphaeria</taxon>
    </lineage>
</organism>
<feature type="transmembrane region" description="Helical" evidence="1">
    <location>
        <begin position="38"/>
        <end position="57"/>
    </location>
</feature>
<keyword evidence="1" id="KW-1133">Transmembrane helix</keyword>
<gene>
    <name evidence="3" type="ORF">B0T26DRAFT_700332</name>
</gene>
<feature type="signal peptide" evidence="2">
    <location>
        <begin position="1"/>
        <end position="28"/>
    </location>
</feature>
<dbReference type="GeneID" id="85324806"/>
<comment type="caution">
    <text evidence="3">The sequence shown here is derived from an EMBL/GenBank/DDBJ whole genome shotgun (WGS) entry which is preliminary data.</text>
</comment>
<evidence type="ECO:0000313" key="3">
    <source>
        <dbReference type="EMBL" id="KAK0721805.1"/>
    </source>
</evidence>
<keyword evidence="1" id="KW-0472">Membrane</keyword>
<protein>
    <submittedName>
        <fullName evidence="3">Uncharacterized protein</fullName>
    </submittedName>
</protein>
<keyword evidence="1" id="KW-0812">Transmembrane</keyword>
<keyword evidence="4" id="KW-1185">Reference proteome</keyword>
<reference evidence="3" key="1">
    <citation type="submission" date="2023-06" db="EMBL/GenBank/DDBJ databases">
        <title>Genome-scale phylogeny and comparative genomics of the fungal order Sordariales.</title>
        <authorList>
            <consortium name="Lawrence Berkeley National Laboratory"/>
            <person name="Hensen N."/>
            <person name="Bonometti L."/>
            <person name="Westerberg I."/>
            <person name="Brannstrom I.O."/>
            <person name="Guillou S."/>
            <person name="Cros-Aarteil S."/>
            <person name="Calhoun S."/>
            <person name="Haridas S."/>
            <person name="Kuo A."/>
            <person name="Mondo S."/>
            <person name="Pangilinan J."/>
            <person name="Riley R."/>
            <person name="LaButti K."/>
            <person name="Andreopoulos B."/>
            <person name="Lipzen A."/>
            <person name="Chen C."/>
            <person name="Yanf M."/>
            <person name="Daum C."/>
            <person name="Ng V."/>
            <person name="Clum A."/>
            <person name="Steindorff A."/>
            <person name="Ohm R."/>
            <person name="Martin F."/>
            <person name="Silar P."/>
            <person name="Natvig D."/>
            <person name="Lalanne C."/>
            <person name="Gautier V."/>
            <person name="Ament-velasquez S.L."/>
            <person name="Kruys A."/>
            <person name="Hutchinson M.I."/>
            <person name="Powell A.J."/>
            <person name="Barry K."/>
            <person name="Miller A.N."/>
            <person name="Grigoriev I.V."/>
            <person name="Debuchy R."/>
            <person name="Gladieux P."/>
            <person name="Thoren M.H."/>
            <person name="Johannesson H."/>
        </authorList>
    </citation>
    <scope>NUCLEOTIDE SEQUENCE</scope>
    <source>
        <strain evidence="3">SMH2392-1A</strain>
    </source>
</reference>
<evidence type="ECO:0000256" key="2">
    <source>
        <dbReference type="SAM" id="SignalP"/>
    </source>
</evidence>
<dbReference type="EMBL" id="JAUIRO010000003">
    <property type="protein sequence ID" value="KAK0721805.1"/>
    <property type="molecule type" value="Genomic_DNA"/>
</dbReference>
<keyword evidence="2" id="KW-0732">Signal</keyword>
<accession>A0AA40DZU2</accession>
<feature type="chain" id="PRO_5041310937" evidence="2">
    <location>
        <begin position="29"/>
        <end position="162"/>
    </location>
</feature>
<dbReference type="AlphaFoldDB" id="A0AA40DZU2"/>
<dbReference type="Proteomes" id="UP001172101">
    <property type="component" value="Unassembled WGS sequence"/>
</dbReference>
<name>A0AA40DZU2_9PEZI</name>
<evidence type="ECO:0000313" key="4">
    <source>
        <dbReference type="Proteomes" id="UP001172101"/>
    </source>
</evidence>
<dbReference type="RefSeq" id="XP_060297729.1">
    <property type="nucleotide sequence ID" value="XM_060441536.1"/>
</dbReference>
<feature type="transmembrane region" description="Helical" evidence="1">
    <location>
        <begin position="104"/>
        <end position="126"/>
    </location>
</feature>